<protein>
    <recommendedName>
        <fullName evidence="3">cellulase</fullName>
        <ecNumber evidence="3">3.2.1.4</ecNumber>
    </recommendedName>
</protein>
<dbReference type="EMBL" id="JAJFNJ020000003">
    <property type="protein sequence ID" value="MEC3888352.1"/>
    <property type="molecule type" value="Genomic_DNA"/>
</dbReference>
<name>A0AAJ2X3D6_XANCA</name>
<gene>
    <name evidence="8" type="primary">bcsZ</name>
    <name evidence="8" type="ORF">LLE72_011470</name>
</gene>
<evidence type="ECO:0000256" key="6">
    <source>
        <dbReference type="ARBA" id="ARBA00023295"/>
    </source>
</evidence>
<keyword evidence="5" id="KW-0136">Cellulose degradation</keyword>
<proteinExistence type="inferred from homology"/>
<organism evidence="8 9">
    <name type="scientific">Xanthomonas campestris pv. papavericola</name>
    <dbReference type="NCBI Taxonomy" id="487881"/>
    <lineage>
        <taxon>Bacteria</taxon>
        <taxon>Pseudomonadati</taxon>
        <taxon>Pseudomonadota</taxon>
        <taxon>Gammaproteobacteria</taxon>
        <taxon>Lysobacterales</taxon>
        <taxon>Lysobacteraceae</taxon>
        <taxon>Xanthomonas</taxon>
    </lineage>
</organism>
<dbReference type="InterPro" id="IPR002037">
    <property type="entry name" value="Glyco_hydro_8"/>
</dbReference>
<evidence type="ECO:0000313" key="9">
    <source>
        <dbReference type="Proteomes" id="UP001297361"/>
    </source>
</evidence>
<keyword evidence="4 8" id="KW-0378">Hydrolase</keyword>
<keyword evidence="6 8" id="KW-0326">Glycosidase</keyword>
<dbReference type="InterPro" id="IPR006311">
    <property type="entry name" value="TAT_signal"/>
</dbReference>
<reference evidence="8" key="2">
    <citation type="submission" date="2024-01" db="EMBL/GenBank/DDBJ databases">
        <title>Long-read genome sequencing of X. campestris pv. papavericola.</title>
        <authorList>
            <person name="Hussain R.M.F."/>
            <person name="Greer S."/>
            <person name="Harrison J."/>
            <person name="Grant M."/>
            <person name="Vicente J."/>
            <person name="Studholme D.J."/>
        </authorList>
    </citation>
    <scope>NUCLEOTIDE SEQUENCE</scope>
    <source>
        <strain evidence="8">NCPPB 2970</strain>
    </source>
</reference>
<dbReference type="Pfam" id="PF01270">
    <property type="entry name" value="Glyco_hydro_8"/>
    <property type="match status" value="1"/>
</dbReference>
<evidence type="ECO:0000256" key="1">
    <source>
        <dbReference type="ARBA" id="ARBA00000966"/>
    </source>
</evidence>
<evidence type="ECO:0000256" key="3">
    <source>
        <dbReference type="ARBA" id="ARBA00012601"/>
    </source>
</evidence>
<evidence type="ECO:0000256" key="7">
    <source>
        <dbReference type="ARBA" id="ARBA00023326"/>
    </source>
</evidence>
<reference evidence="8" key="1">
    <citation type="submission" date="2021-10" db="EMBL/GenBank/DDBJ databases">
        <authorList>
            <person name="Hussein R."/>
            <person name="Harrison J."/>
            <person name="Studholme D.J."/>
            <person name="Vicente J."/>
            <person name="Grant M."/>
        </authorList>
    </citation>
    <scope>NUCLEOTIDE SEQUENCE</scope>
    <source>
        <strain evidence="8">NCPPB 2970</strain>
    </source>
</reference>
<evidence type="ECO:0000256" key="2">
    <source>
        <dbReference type="ARBA" id="ARBA00009209"/>
    </source>
</evidence>
<dbReference type="AlphaFoldDB" id="A0AAJ2X3D6"/>
<dbReference type="Gene3D" id="1.50.10.10">
    <property type="match status" value="1"/>
</dbReference>
<dbReference type="SUPFAM" id="SSF48208">
    <property type="entry name" value="Six-hairpin glycosidases"/>
    <property type="match status" value="1"/>
</dbReference>
<sequence>MSSRDQPTPMTRRSLLRAGALSGLAAVLPGGVLAAPLQCGAWPLWDAFVAKHIQPDGRVVDFLNPDQRSTSEGQSYALFFALVNNDAVLFDKVLGWTRHNLCAGRPDLNLPAWLWGRDSSGEWRVLDPNTASDGELWIAYALLEAGRLWNRPGYTKAGQQVLQLIRAQEVANLPGLGPMLLPGRTGFTAPGRWTLNPSYLPLQVLRRCANADPKGPWAAIALNATRVLRDSAPVGLAPDWTVWDGKAFSPDPQRGNVGSYDAIRVYLWAGMLDAGEPLRTKLLQDLSGPMDLLAAQGNFAEKIDTTRGVGTGAAPVGFSAALLPYLSALRQPALLKAQAQRLPAAAQPAAAALPYYERTLALFGQGWLENRYRFAADGRLLPAWRTPACSART</sequence>
<dbReference type="EC" id="3.2.1.4" evidence="3"/>
<keyword evidence="7" id="KW-0119">Carbohydrate metabolism</keyword>
<evidence type="ECO:0000256" key="5">
    <source>
        <dbReference type="ARBA" id="ARBA00023001"/>
    </source>
</evidence>
<comment type="similarity">
    <text evidence="2">Belongs to the glycosyl hydrolase 8 (cellulase D) family.</text>
</comment>
<evidence type="ECO:0000313" key="8">
    <source>
        <dbReference type="EMBL" id="MEC3888352.1"/>
    </source>
</evidence>
<comment type="caution">
    <text evidence="8">The sequence shown here is derived from an EMBL/GenBank/DDBJ whole genome shotgun (WGS) entry which is preliminary data.</text>
</comment>
<dbReference type="InterPro" id="IPR012341">
    <property type="entry name" value="6hp_glycosidase-like_sf"/>
</dbReference>
<dbReference type="PRINTS" id="PR00735">
    <property type="entry name" value="GLHYDRLASE8"/>
</dbReference>
<dbReference type="RefSeq" id="WP_228424560.1">
    <property type="nucleotide sequence ID" value="NZ_JAJFNJ020000003.1"/>
</dbReference>
<evidence type="ECO:0000256" key="4">
    <source>
        <dbReference type="ARBA" id="ARBA00022801"/>
    </source>
</evidence>
<dbReference type="InterPro" id="IPR008928">
    <property type="entry name" value="6-hairpin_glycosidase_sf"/>
</dbReference>
<dbReference type="PROSITE" id="PS51318">
    <property type="entry name" value="TAT"/>
    <property type="match status" value="1"/>
</dbReference>
<keyword evidence="7" id="KW-0624">Polysaccharide degradation</keyword>
<dbReference type="NCBIfam" id="NF008305">
    <property type="entry name" value="PRK11097.1"/>
    <property type="match status" value="1"/>
</dbReference>
<dbReference type="GO" id="GO:0030245">
    <property type="term" value="P:cellulose catabolic process"/>
    <property type="evidence" value="ECO:0007669"/>
    <property type="project" value="UniProtKB-KW"/>
</dbReference>
<comment type="catalytic activity">
    <reaction evidence="1">
        <text>Endohydrolysis of (1-&gt;4)-beta-D-glucosidic linkages in cellulose, lichenin and cereal beta-D-glucans.</text>
        <dbReference type="EC" id="3.2.1.4"/>
    </reaction>
</comment>
<dbReference type="Proteomes" id="UP001297361">
    <property type="component" value="Unassembled WGS sequence"/>
</dbReference>
<dbReference type="GO" id="GO:0008810">
    <property type="term" value="F:cellulase activity"/>
    <property type="evidence" value="ECO:0007669"/>
    <property type="project" value="UniProtKB-EC"/>
</dbReference>
<accession>A0AAJ2X3D6</accession>